<dbReference type="EMBL" id="DXHS01000070">
    <property type="protein sequence ID" value="HIW02548.1"/>
    <property type="molecule type" value="Genomic_DNA"/>
</dbReference>
<sequence length="322" mass="35605">MKTSAKVRNIILIIAMAAAVSLPLGLTACGTSFNDRSSDGLFGDLTTAESVYGFSAASAGMIISAMNGEEAGGMLLASAATEGAADDTAGGATGGTEEGSGDVTADPELTELDGYMELVGTLLSDGGFRCVTEESDRAEYTEKTTVSYTDINGERSEYVMYYNELLIPDDDDDDDLDEIEEEYAIDGVMVIGGTDYPIRGERSFEQEGFETEAETEFRVTLGEDRYLYVEQGYEDEGDEYEQEYSYSLREGRRTIERSTFSYEEEDGETELKMITENASGRQIFLFDRERHRGEEVIRLRVGEGRDIRTYYLRSGPDGWERI</sequence>
<name>A0A9D1Q1M8_9FIRM</name>
<proteinExistence type="predicted"/>
<protein>
    <submittedName>
        <fullName evidence="2">Uncharacterized protein</fullName>
    </submittedName>
</protein>
<feature type="signal peptide" evidence="1">
    <location>
        <begin position="1"/>
        <end position="28"/>
    </location>
</feature>
<dbReference type="Proteomes" id="UP000823990">
    <property type="component" value="Unassembled WGS sequence"/>
</dbReference>
<comment type="caution">
    <text evidence="2">The sequence shown here is derived from an EMBL/GenBank/DDBJ whole genome shotgun (WGS) entry which is preliminary data.</text>
</comment>
<feature type="chain" id="PRO_5038778456" evidence="1">
    <location>
        <begin position="29"/>
        <end position="322"/>
    </location>
</feature>
<evidence type="ECO:0000313" key="3">
    <source>
        <dbReference type="Proteomes" id="UP000823990"/>
    </source>
</evidence>
<dbReference type="PROSITE" id="PS51257">
    <property type="entry name" value="PROKAR_LIPOPROTEIN"/>
    <property type="match status" value="1"/>
</dbReference>
<evidence type="ECO:0000313" key="2">
    <source>
        <dbReference type="EMBL" id="HIW02548.1"/>
    </source>
</evidence>
<reference evidence="2" key="2">
    <citation type="submission" date="2021-04" db="EMBL/GenBank/DDBJ databases">
        <authorList>
            <person name="Gilroy R."/>
        </authorList>
    </citation>
    <scope>NUCLEOTIDE SEQUENCE</scope>
    <source>
        <strain evidence="2">12435</strain>
    </source>
</reference>
<keyword evidence="1" id="KW-0732">Signal</keyword>
<gene>
    <name evidence="2" type="ORF">H9892_04335</name>
</gene>
<evidence type="ECO:0000256" key="1">
    <source>
        <dbReference type="SAM" id="SignalP"/>
    </source>
</evidence>
<accession>A0A9D1Q1M8</accession>
<reference evidence="2" key="1">
    <citation type="journal article" date="2021" name="PeerJ">
        <title>Extensive microbial diversity within the chicken gut microbiome revealed by metagenomics and culture.</title>
        <authorList>
            <person name="Gilroy R."/>
            <person name="Ravi A."/>
            <person name="Getino M."/>
            <person name="Pursley I."/>
            <person name="Horton D.L."/>
            <person name="Alikhan N.F."/>
            <person name="Baker D."/>
            <person name="Gharbi K."/>
            <person name="Hall N."/>
            <person name="Watson M."/>
            <person name="Adriaenssens E.M."/>
            <person name="Foster-Nyarko E."/>
            <person name="Jarju S."/>
            <person name="Secka A."/>
            <person name="Antonio M."/>
            <person name="Oren A."/>
            <person name="Chaudhuri R.R."/>
            <person name="La Ragione R."/>
            <person name="Hildebrand F."/>
            <person name="Pallen M.J."/>
        </authorList>
    </citation>
    <scope>NUCLEOTIDE SEQUENCE</scope>
    <source>
        <strain evidence="2">12435</strain>
    </source>
</reference>
<organism evidence="2 3">
    <name type="scientific">Candidatus Protoclostridium stercorigallinarum</name>
    <dbReference type="NCBI Taxonomy" id="2838741"/>
    <lineage>
        <taxon>Bacteria</taxon>
        <taxon>Bacillati</taxon>
        <taxon>Bacillota</taxon>
        <taxon>Clostridia</taxon>
        <taxon>Candidatus Protoclostridium</taxon>
    </lineage>
</organism>
<dbReference type="AlphaFoldDB" id="A0A9D1Q1M8"/>